<sequence>MPVVLPNLDPRITWSIRVLDATTAPDPDVLAEHTPEQVCRTASVGKLFLLVEVANRLVDGSLDATDRIEIPDELRVEDSGLLYRMLDQHLTVADAALLVGAVSDNLATNALAHLVGLDAIHAVAERLGYHDTLMLDYIRDERTPDLPWTTSYGCARELADLALRLGEGPGDTPGADLLPEEVRSKVLSWLAADTDTSMLADSFLLDPLAHVAPEYQGIVLRHKTGSVSTARIEVGHAAGPAGRVAYAMAANWSEADGDLRAVAIDAMRATGERIRAHITGVARDGSPLEGRTAEVTGERR</sequence>
<evidence type="ECO:0000313" key="2">
    <source>
        <dbReference type="EMBL" id="AXE37831.1"/>
    </source>
</evidence>
<dbReference type="InterPro" id="IPR012338">
    <property type="entry name" value="Beta-lactam/transpept-like"/>
</dbReference>
<dbReference type="GO" id="GO:0030655">
    <property type="term" value="P:beta-lactam antibiotic catabolic process"/>
    <property type="evidence" value="ECO:0007669"/>
    <property type="project" value="InterPro"/>
</dbReference>
<gene>
    <name evidence="2" type="ORF">JS278_00640</name>
</gene>
<keyword evidence="3" id="KW-1185">Reference proteome</keyword>
<protein>
    <recommendedName>
        <fullName evidence="1">Beta-lactamase class A catalytic domain-containing protein</fullName>
    </recommendedName>
</protein>
<dbReference type="InterPro" id="IPR045155">
    <property type="entry name" value="Beta-lactam_cat"/>
</dbReference>
<accession>A0A344URD3</accession>
<dbReference type="RefSeq" id="WP_114043937.1">
    <property type="nucleotide sequence ID" value="NZ_CP025198.1"/>
</dbReference>
<dbReference type="Pfam" id="PF13354">
    <property type="entry name" value="Beta-lactamase2"/>
    <property type="match status" value="1"/>
</dbReference>
<dbReference type="Proteomes" id="UP000251995">
    <property type="component" value="Chromosome"/>
</dbReference>
<dbReference type="Gene3D" id="3.40.710.10">
    <property type="entry name" value="DD-peptidase/beta-lactamase superfamily"/>
    <property type="match status" value="1"/>
</dbReference>
<dbReference type="EMBL" id="CP025198">
    <property type="protein sequence ID" value="AXE37831.1"/>
    <property type="molecule type" value="Genomic_DNA"/>
</dbReference>
<dbReference type="PANTHER" id="PTHR35333:SF3">
    <property type="entry name" value="BETA-LACTAMASE-TYPE TRANSPEPTIDASE FOLD CONTAINING PROTEIN"/>
    <property type="match status" value="1"/>
</dbReference>
<dbReference type="KEGG" id="acij:JS278_00640"/>
<name>A0A344URD3_9ACTN</name>
<evidence type="ECO:0000259" key="1">
    <source>
        <dbReference type="Pfam" id="PF13354"/>
    </source>
</evidence>
<proteinExistence type="predicted"/>
<dbReference type="SUPFAM" id="SSF56601">
    <property type="entry name" value="beta-lactamase/transpeptidase-like"/>
    <property type="match status" value="1"/>
</dbReference>
<feature type="domain" description="Beta-lactamase class A catalytic" evidence="1">
    <location>
        <begin position="31"/>
        <end position="248"/>
    </location>
</feature>
<evidence type="ECO:0000313" key="3">
    <source>
        <dbReference type="Proteomes" id="UP000251995"/>
    </source>
</evidence>
<dbReference type="AlphaFoldDB" id="A0A344URD3"/>
<dbReference type="GO" id="GO:0046677">
    <property type="term" value="P:response to antibiotic"/>
    <property type="evidence" value="ECO:0007669"/>
    <property type="project" value="InterPro"/>
</dbReference>
<dbReference type="PANTHER" id="PTHR35333">
    <property type="entry name" value="BETA-LACTAMASE"/>
    <property type="match status" value="1"/>
</dbReference>
<organism evidence="2 3">
    <name type="scientific">Acidipropionibacterium virtanenii</name>
    <dbReference type="NCBI Taxonomy" id="2057246"/>
    <lineage>
        <taxon>Bacteria</taxon>
        <taxon>Bacillati</taxon>
        <taxon>Actinomycetota</taxon>
        <taxon>Actinomycetes</taxon>
        <taxon>Propionibacteriales</taxon>
        <taxon>Propionibacteriaceae</taxon>
        <taxon>Acidipropionibacterium</taxon>
    </lineage>
</organism>
<dbReference type="GO" id="GO:0008800">
    <property type="term" value="F:beta-lactamase activity"/>
    <property type="evidence" value="ECO:0007669"/>
    <property type="project" value="InterPro"/>
</dbReference>
<reference evidence="2 3" key="1">
    <citation type="submission" date="2017-12" db="EMBL/GenBank/DDBJ databases">
        <title>The whole genome sequence of the Acidipropionibacterium virtanenii sp. nov. type strain JS278.</title>
        <authorList>
            <person name="Laine P."/>
            <person name="Deptula P."/>
            <person name="Varmanen P."/>
            <person name="Auvinen P."/>
        </authorList>
    </citation>
    <scope>NUCLEOTIDE SEQUENCE [LARGE SCALE GENOMIC DNA]</scope>
    <source>
        <strain evidence="2 3">JS278</strain>
    </source>
</reference>
<dbReference type="InterPro" id="IPR000871">
    <property type="entry name" value="Beta-lactam_class-A"/>
</dbReference>
<dbReference type="OrthoDB" id="3673924at2"/>